<comment type="pathway">
    <text evidence="10">Isoprenoid biosynthesis; isopentenyl diphosphate biosynthesis via DXP pathway; isopentenyl diphosphate from 1-deoxy-D-xylulose 5-phosphate: step 3/6.</text>
</comment>
<keyword evidence="8 10" id="KW-0414">Isoprene biosynthesis</keyword>
<reference evidence="13 14" key="1">
    <citation type="submission" date="2019-06" db="EMBL/GenBank/DDBJ databases">
        <authorList>
            <person name="Li M."/>
        </authorList>
    </citation>
    <scope>NUCLEOTIDE SEQUENCE [LARGE SCALE GENOMIC DNA]</scope>
    <source>
        <strain evidence="13 14">BGMRC2036</strain>
    </source>
</reference>
<dbReference type="PIRSF" id="PIRSF010376">
    <property type="entry name" value="IspE"/>
    <property type="match status" value="1"/>
</dbReference>
<dbReference type="Pfam" id="PF00288">
    <property type="entry name" value="GHMP_kinases_N"/>
    <property type="match status" value="1"/>
</dbReference>
<name>A0A506UG88_9HYPH</name>
<feature type="domain" description="GHMP kinase N-terminal" evidence="11">
    <location>
        <begin position="77"/>
        <end position="156"/>
    </location>
</feature>
<dbReference type="UniPathway" id="UPA00056">
    <property type="reaction ID" value="UER00094"/>
</dbReference>
<keyword evidence="7 10" id="KW-0067">ATP-binding</keyword>
<dbReference type="OrthoDB" id="9809438at2"/>
<dbReference type="GO" id="GO:0016114">
    <property type="term" value="P:terpenoid biosynthetic process"/>
    <property type="evidence" value="ECO:0007669"/>
    <property type="project" value="UniProtKB-UniRule"/>
</dbReference>
<dbReference type="InterPro" id="IPR013750">
    <property type="entry name" value="GHMP_kinase_C_dom"/>
</dbReference>
<feature type="active site" evidence="10">
    <location>
        <position position="16"/>
    </location>
</feature>
<dbReference type="NCBIfam" id="NF011202">
    <property type="entry name" value="PRK14608.1"/>
    <property type="match status" value="1"/>
</dbReference>
<sequence length="302" mass="31753">MTTADAFDLAEEAPAKINLALHITGRRPDGYHLIDTLVTFTETGDRLFFAAADEDRFTVSGRFGGRVPSGPAAQADNLVVRALDLMHRLAAAEGRTAEPVHIHLEKNLPPASGIGGGSADAAATLRGLNRLWRLGLPPERLEQAALALGADCPMCVASRPLLARGIGEELIPLPHLPPLNMVLVNPLSPVATPAVFAALTNRENPPLPAIPTAAEPEKWPLLIAAGRNDLEVPALALLPEIGAVLQALEKTGTKLTRMSGSGASCFGLYDDENAATDAAGRLTHAFPDWFVMAASTVSGEKP</sequence>
<protein>
    <recommendedName>
        <fullName evidence="3 10">4-diphosphocytidyl-2-C-methyl-D-erythritol kinase</fullName>
        <shortName evidence="10">CMK</shortName>
        <ecNumber evidence="2 10">2.7.1.148</ecNumber>
    </recommendedName>
    <alternativeName>
        <fullName evidence="9 10">4-(cytidine-5'-diphospho)-2-C-methyl-D-erythritol kinase</fullName>
    </alternativeName>
</protein>
<evidence type="ECO:0000256" key="2">
    <source>
        <dbReference type="ARBA" id="ARBA00012052"/>
    </source>
</evidence>
<feature type="active site" evidence="10">
    <location>
        <position position="151"/>
    </location>
</feature>
<evidence type="ECO:0000256" key="5">
    <source>
        <dbReference type="ARBA" id="ARBA00022741"/>
    </source>
</evidence>
<dbReference type="NCBIfam" id="TIGR00154">
    <property type="entry name" value="ispE"/>
    <property type="match status" value="1"/>
</dbReference>
<dbReference type="HAMAP" id="MF_00061">
    <property type="entry name" value="IspE"/>
    <property type="match status" value="1"/>
</dbReference>
<evidence type="ECO:0000313" key="14">
    <source>
        <dbReference type="Proteomes" id="UP000318801"/>
    </source>
</evidence>
<dbReference type="RefSeq" id="WP_141147902.1">
    <property type="nucleotide sequence ID" value="NZ_VHLG01000002.1"/>
</dbReference>
<dbReference type="PANTHER" id="PTHR43527">
    <property type="entry name" value="4-DIPHOSPHOCYTIDYL-2-C-METHYL-D-ERYTHRITOL KINASE, CHLOROPLASTIC"/>
    <property type="match status" value="1"/>
</dbReference>
<comment type="caution">
    <text evidence="13">The sequence shown here is derived from an EMBL/GenBank/DDBJ whole genome shotgun (WGS) entry which is preliminary data.</text>
</comment>
<evidence type="ECO:0000256" key="7">
    <source>
        <dbReference type="ARBA" id="ARBA00022840"/>
    </source>
</evidence>
<evidence type="ECO:0000259" key="12">
    <source>
        <dbReference type="Pfam" id="PF08544"/>
    </source>
</evidence>
<dbReference type="SUPFAM" id="SSF54211">
    <property type="entry name" value="Ribosomal protein S5 domain 2-like"/>
    <property type="match status" value="1"/>
</dbReference>
<gene>
    <name evidence="10" type="primary">ispE</name>
    <name evidence="13" type="ORF">FJU08_05155</name>
</gene>
<keyword evidence="6 10" id="KW-0418">Kinase</keyword>
<dbReference type="PANTHER" id="PTHR43527:SF2">
    <property type="entry name" value="4-DIPHOSPHOCYTIDYL-2-C-METHYL-D-ERYTHRITOL KINASE, CHLOROPLASTIC"/>
    <property type="match status" value="1"/>
</dbReference>
<dbReference type="Gene3D" id="3.30.230.10">
    <property type="match status" value="1"/>
</dbReference>
<evidence type="ECO:0000259" key="11">
    <source>
        <dbReference type="Pfam" id="PF00288"/>
    </source>
</evidence>
<feature type="domain" description="GHMP kinase C-terminal" evidence="12">
    <location>
        <begin position="228"/>
        <end position="287"/>
    </location>
</feature>
<evidence type="ECO:0000256" key="10">
    <source>
        <dbReference type="HAMAP-Rule" id="MF_00061"/>
    </source>
</evidence>
<dbReference type="Proteomes" id="UP000318801">
    <property type="component" value="Unassembled WGS sequence"/>
</dbReference>
<dbReference type="SUPFAM" id="SSF55060">
    <property type="entry name" value="GHMP Kinase, C-terminal domain"/>
    <property type="match status" value="1"/>
</dbReference>
<dbReference type="GO" id="GO:0019288">
    <property type="term" value="P:isopentenyl diphosphate biosynthetic process, methylerythritol 4-phosphate pathway"/>
    <property type="evidence" value="ECO:0007669"/>
    <property type="project" value="UniProtKB-UniRule"/>
</dbReference>
<dbReference type="GO" id="GO:0005524">
    <property type="term" value="F:ATP binding"/>
    <property type="evidence" value="ECO:0007669"/>
    <property type="project" value="UniProtKB-UniRule"/>
</dbReference>
<evidence type="ECO:0000256" key="4">
    <source>
        <dbReference type="ARBA" id="ARBA00022679"/>
    </source>
</evidence>
<dbReference type="EMBL" id="VHLG01000002">
    <property type="protein sequence ID" value="TPW32391.1"/>
    <property type="molecule type" value="Genomic_DNA"/>
</dbReference>
<evidence type="ECO:0000256" key="8">
    <source>
        <dbReference type="ARBA" id="ARBA00023229"/>
    </source>
</evidence>
<evidence type="ECO:0000256" key="1">
    <source>
        <dbReference type="ARBA" id="ARBA00009684"/>
    </source>
</evidence>
<organism evidence="13 14">
    <name type="scientific">Martelella alba</name>
    <dbReference type="NCBI Taxonomy" id="2590451"/>
    <lineage>
        <taxon>Bacteria</taxon>
        <taxon>Pseudomonadati</taxon>
        <taxon>Pseudomonadota</taxon>
        <taxon>Alphaproteobacteria</taxon>
        <taxon>Hyphomicrobiales</taxon>
        <taxon>Aurantimonadaceae</taxon>
        <taxon>Martelella</taxon>
    </lineage>
</organism>
<dbReference type="InterPro" id="IPR006204">
    <property type="entry name" value="GHMP_kinase_N_dom"/>
</dbReference>
<comment type="catalytic activity">
    <reaction evidence="10">
        <text>4-CDP-2-C-methyl-D-erythritol + ATP = 4-CDP-2-C-methyl-D-erythritol 2-phosphate + ADP + H(+)</text>
        <dbReference type="Rhea" id="RHEA:18437"/>
        <dbReference type="ChEBI" id="CHEBI:15378"/>
        <dbReference type="ChEBI" id="CHEBI:30616"/>
        <dbReference type="ChEBI" id="CHEBI:57823"/>
        <dbReference type="ChEBI" id="CHEBI:57919"/>
        <dbReference type="ChEBI" id="CHEBI:456216"/>
        <dbReference type="EC" id="2.7.1.148"/>
    </reaction>
</comment>
<dbReference type="InterPro" id="IPR014721">
    <property type="entry name" value="Ribsml_uS5_D2-typ_fold_subgr"/>
</dbReference>
<dbReference type="Gene3D" id="3.30.70.890">
    <property type="entry name" value="GHMP kinase, C-terminal domain"/>
    <property type="match status" value="1"/>
</dbReference>
<comment type="function">
    <text evidence="10">Catalyzes the phosphorylation of the position 2 hydroxy group of 4-diphosphocytidyl-2C-methyl-D-erythritol.</text>
</comment>
<dbReference type="InterPro" id="IPR004424">
    <property type="entry name" value="IspE"/>
</dbReference>
<proteinExistence type="inferred from homology"/>
<dbReference type="EC" id="2.7.1.148" evidence="2 10"/>
<keyword evidence="5 10" id="KW-0547">Nucleotide-binding</keyword>
<keyword evidence="4 10" id="KW-0808">Transferase</keyword>
<dbReference type="Pfam" id="PF08544">
    <property type="entry name" value="GHMP_kinases_C"/>
    <property type="match status" value="1"/>
</dbReference>
<accession>A0A506UG88</accession>
<evidence type="ECO:0000256" key="6">
    <source>
        <dbReference type="ARBA" id="ARBA00022777"/>
    </source>
</evidence>
<dbReference type="AlphaFoldDB" id="A0A506UG88"/>
<evidence type="ECO:0000256" key="3">
    <source>
        <dbReference type="ARBA" id="ARBA00017473"/>
    </source>
</evidence>
<evidence type="ECO:0000313" key="13">
    <source>
        <dbReference type="EMBL" id="TPW32391.1"/>
    </source>
</evidence>
<keyword evidence="14" id="KW-1185">Reference proteome</keyword>
<feature type="binding site" evidence="10">
    <location>
        <begin position="109"/>
        <end position="119"/>
    </location>
    <ligand>
        <name>ATP</name>
        <dbReference type="ChEBI" id="CHEBI:30616"/>
    </ligand>
</feature>
<comment type="similarity">
    <text evidence="1 10">Belongs to the GHMP kinase family. IspE subfamily.</text>
</comment>
<dbReference type="InterPro" id="IPR020568">
    <property type="entry name" value="Ribosomal_Su5_D2-typ_SF"/>
</dbReference>
<dbReference type="GO" id="GO:0050515">
    <property type="term" value="F:4-(cytidine 5'-diphospho)-2-C-methyl-D-erythritol kinase activity"/>
    <property type="evidence" value="ECO:0007669"/>
    <property type="project" value="UniProtKB-UniRule"/>
</dbReference>
<evidence type="ECO:0000256" key="9">
    <source>
        <dbReference type="ARBA" id="ARBA00032554"/>
    </source>
</evidence>
<dbReference type="InterPro" id="IPR036554">
    <property type="entry name" value="GHMP_kinase_C_sf"/>
</dbReference>